<protein>
    <submittedName>
        <fullName evidence="1">Uncharacterized protein</fullName>
    </submittedName>
</protein>
<reference evidence="1" key="1">
    <citation type="journal article" date="2015" name="Nature">
        <title>Complex archaea that bridge the gap between prokaryotes and eukaryotes.</title>
        <authorList>
            <person name="Spang A."/>
            <person name="Saw J.H."/>
            <person name="Jorgensen S.L."/>
            <person name="Zaremba-Niedzwiedzka K."/>
            <person name="Martijn J."/>
            <person name="Lind A.E."/>
            <person name="van Eijk R."/>
            <person name="Schleper C."/>
            <person name="Guy L."/>
            <person name="Ettema T.J."/>
        </authorList>
    </citation>
    <scope>NUCLEOTIDE SEQUENCE</scope>
</reference>
<name>A0A0F9L620_9ZZZZ</name>
<comment type="caution">
    <text evidence="1">The sequence shown here is derived from an EMBL/GenBank/DDBJ whole genome shotgun (WGS) entry which is preliminary data.</text>
</comment>
<dbReference type="EMBL" id="LAZR01013201">
    <property type="protein sequence ID" value="KKM23080.1"/>
    <property type="molecule type" value="Genomic_DNA"/>
</dbReference>
<evidence type="ECO:0000313" key="1">
    <source>
        <dbReference type="EMBL" id="KKM23080.1"/>
    </source>
</evidence>
<sequence>MAKDGNINRHTMNDNIYFTPDGGLGISLINKTGAESVKGMLVIPDASVNSAFGLVPVNDPDCMGVIYGDDDGNQVADGIACWIVISGIAKVLFQAATTRNHFARITITADVDDAAGKAISEALPTSPFSNDKHFQEIGHIIEAIGGAGLALVVLHFN</sequence>
<accession>A0A0F9L620</accession>
<gene>
    <name evidence="1" type="ORF">LCGC14_1618810</name>
</gene>
<dbReference type="AlphaFoldDB" id="A0A0F9L620"/>
<proteinExistence type="predicted"/>
<organism evidence="1">
    <name type="scientific">marine sediment metagenome</name>
    <dbReference type="NCBI Taxonomy" id="412755"/>
    <lineage>
        <taxon>unclassified sequences</taxon>
        <taxon>metagenomes</taxon>
        <taxon>ecological metagenomes</taxon>
    </lineage>
</organism>